<dbReference type="GO" id="GO:0003677">
    <property type="term" value="F:DNA binding"/>
    <property type="evidence" value="ECO:0007669"/>
    <property type="project" value="UniProtKB-KW"/>
</dbReference>
<dbReference type="InterPro" id="IPR000843">
    <property type="entry name" value="HTH_LacI"/>
</dbReference>
<dbReference type="PANTHER" id="PTHR30146:SF138">
    <property type="entry name" value="TRANSCRIPTIONAL REGULATORY PROTEIN"/>
    <property type="match status" value="1"/>
</dbReference>
<gene>
    <name evidence="2" type="ORF">KIH79_03330</name>
</gene>
<comment type="caution">
    <text evidence="2">The sequence shown here is derived from an EMBL/GenBank/DDBJ whole genome shotgun (WGS) entry which is preliminary data.</text>
</comment>
<dbReference type="CDD" id="cd01392">
    <property type="entry name" value="HTH_LacI"/>
    <property type="match status" value="1"/>
</dbReference>
<dbReference type="PANTHER" id="PTHR30146">
    <property type="entry name" value="LACI-RELATED TRANSCRIPTIONAL REPRESSOR"/>
    <property type="match status" value="1"/>
</dbReference>
<dbReference type="Proteomes" id="UP000700815">
    <property type="component" value="Unassembled WGS sequence"/>
</dbReference>
<keyword evidence="2" id="KW-0238">DNA-binding</keyword>
<feature type="domain" description="HTH lacI-type" evidence="1">
    <location>
        <begin position="5"/>
        <end position="53"/>
    </location>
</feature>
<dbReference type="InterPro" id="IPR046335">
    <property type="entry name" value="LacI/GalR-like_sensor"/>
</dbReference>
<accession>A0ABS6WD81</accession>
<dbReference type="Pfam" id="PF13377">
    <property type="entry name" value="Peripla_BP_3"/>
    <property type="match status" value="1"/>
</dbReference>
<dbReference type="PROSITE" id="PS50932">
    <property type="entry name" value="HTH_LACI_2"/>
    <property type="match status" value="1"/>
</dbReference>
<dbReference type="Pfam" id="PF00356">
    <property type="entry name" value="LacI"/>
    <property type="match status" value="1"/>
</dbReference>
<dbReference type="EMBL" id="JAHBBH010000006">
    <property type="protein sequence ID" value="MBW3092000.1"/>
    <property type="molecule type" value="Genomic_DNA"/>
</dbReference>
<organism evidence="2 3">
    <name type="scientific">Bifidobacterium miconis</name>
    <dbReference type="NCBI Taxonomy" id="2834435"/>
    <lineage>
        <taxon>Bacteria</taxon>
        <taxon>Bacillati</taxon>
        <taxon>Actinomycetota</taxon>
        <taxon>Actinomycetes</taxon>
        <taxon>Bifidobacteriales</taxon>
        <taxon>Bifidobacteriaceae</taxon>
        <taxon>Bifidobacterium</taxon>
    </lineage>
</organism>
<dbReference type="CDD" id="cd06267">
    <property type="entry name" value="PBP1_LacI_sugar_binding-like"/>
    <property type="match status" value="1"/>
</dbReference>
<name>A0ABS6WD81_9BIFI</name>
<sequence length="338" mass="35831">MSDKVTIYDVAKAAGVAPSTVSRTFASPGRVSAATAKKVREAADSIGYHADAVDDNGWRGNGFGKGQVAVIVPDLANPFFVAIARSVQDECSARGFGMVMCESREIVARERIVFDEVLPYVRGVLLVSPRMPDVMIRKCAQMCPLVVVNRDVRGVPNVVVDIADAVRQAVRCLAAMGHRRLAYIDGPATSWVGGVKWRAISDECAARGIALRRSRPCAPTEDGGASFADEYLAHPTDAVIAYNDLMAMGFVAALRRRGVSCPEQVSVIGFDNDKTAALFNPGLTSIHMPADALGSDAAAALLSRLSGGDVPASSMTVPARLVMRRSVGRAAHAMMRAA</sequence>
<evidence type="ECO:0000313" key="2">
    <source>
        <dbReference type="EMBL" id="MBW3092000.1"/>
    </source>
</evidence>
<reference evidence="2 3" key="1">
    <citation type="submission" date="2021-05" db="EMBL/GenBank/DDBJ databases">
        <title>Phylogenetic classification of ten novel species belonging to the genus Bifidobacterium comprising B. colchicus sp. nov., B. abeli sp. nov., B. bicoloris sp. nov., B. guerezis sp. nov., B. rosaliae sp. nov., B. santillanensis sp. nov., B. argentati sp. nov., B. amazzoni sp. nov., B. pluviali sp. nov., and B. pinnaculum sp. nov.</title>
        <authorList>
            <person name="Lugli G.A."/>
            <person name="Ruiz Garcia L."/>
            <person name="Margolles A."/>
            <person name="Ventura M."/>
        </authorList>
    </citation>
    <scope>NUCLEOTIDE SEQUENCE [LARGE SCALE GENOMIC DNA]</scope>
    <source>
        <strain evidence="2 3">82T10</strain>
    </source>
</reference>
<proteinExistence type="predicted"/>
<evidence type="ECO:0000259" key="1">
    <source>
        <dbReference type="PROSITE" id="PS50932"/>
    </source>
</evidence>
<keyword evidence="3" id="KW-1185">Reference proteome</keyword>
<evidence type="ECO:0000313" key="3">
    <source>
        <dbReference type="Proteomes" id="UP000700815"/>
    </source>
</evidence>
<dbReference type="SMART" id="SM00354">
    <property type="entry name" value="HTH_LACI"/>
    <property type="match status" value="1"/>
</dbReference>
<protein>
    <submittedName>
        <fullName evidence="2">LacI family DNA-binding transcriptional regulator</fullName>
    </submittedName>
</protein>
<dbReference type="RefSeq" id="WP_219058103.1">
    <property type="nucleotide sequence ID" value="NZ_JAHBBH010000006.1"/>
</dbReference>